<keyword evidence="13 18" id="KW-0560">Oxidoreductase</keyword>
<evidence type="ECO:0000256" key="7">
    <source>
        <dbReference type="ARBA" id="ARBA00022618"/>
    </source>
</evidence>
<dbReference type="SUPFAM" id="SSF56176">
    <property type="entry name" value="FAD-binding/transporter-associated domain-like"/>
    <property type="match status" value="1"/>
</dbReference>
<evidence type="ECO:0000256" key="16">
    <source>
        <dbReference type="ARBA" id="ARBA00048914"/>
    </source>
</evidence>
<dbReference type="AlphaFoldDB" id="A0A5J4QX18"/>
<dbReference type="InterPro" id="IPR016167">
    <property type="entry name" value="FAD-bd_PCMH_sub1"/>
</dbReference>
<gene>
    <name evidence="18" type="ORF">EZS27_025653</name>
</gene>
<dbReference type="NCBIfam" id="NF000755">
    <property type="entry name" value="PRK00046.1"/>
    <property type="match status" value="1"/>
</dbReference>
<evidence type="ECO:0000256" key="4">
    <source>
        <dbReference type="ARBA" id="ARBA00004752"/>
    </source>
</evidence>
<comment type="subcellular location">
    <subcellularLocation>
        <location evidence="3">Cytoplasm</location>
    </subcellularLocation>
</comment>
<dbReference type="PANTHER" id="PTHR21071">
    <property type="entry name" value="UDP-N-ACETYLENOLPYRUVOYLGLUCOSAMINE REDUCTASE"/>
    <property type="match status" value="1"/>
</dbReference>
<evidence type="ECO:0000256" key="3">
    <source>
        <dbReference type="ARBA" id="ARBA00004496"/>
    </source>
</evidence>
<evidence type="ECO:0000259" key="17">
    <source>
        <dbReference type="PROSITE" id="PS51387"/>
    </source>
</evidence>
<dbReference type="InterPro" id="IPR036635">
    <property type="entry name" value="MurB_C_sf"/>
</dbReference>
<dbReference type="InterPro" id="IPR011601">
    <property type="entry name" value="MurB_C"/>
</dbReference>
<keyword evidence="9" id="KW-0274">FAD</keyword>
<feature type="domain" description="FAD-binding PCMH-type" evidence="17">
    <location>
        <begin position="18"/>
        <end position="187"/>
    </location>
</feature>
<keyword evidence="6" id="KW-0963">Cytoplasm</keyword>
<evidence type="ECO:0000256" key="10">
    <source>
        <dbReference type="ARBA" id="ARBA00022857"/>
    </source>
</evidence>
<dbReference type="InterPro" id="IPR016169">
    <property type="entry name" value="FAD-bd_PCMH_sub2"/>
</dbReference>
<protein>
    <recommendedName>
        <fullName evidence="5">UDP-N-acetylmuramate dehydrogenase</fullName>
        <ecNumber evidence="5">1.3.1.98</ecNumber>
    </recommendedName>
</protein>
<dbReference type="SUPFAM" id="SSF56194">
    <property type="entry name" value="Uridine diphospho-N-Acetylenolpyruvylglucosamine reductase, MurB, C-terminal domain"/>
    <property type="match status" value="1"/>
</dbReference>
<evidence type="ECO:0000256" key="13">
    <source>
        <dbReference type="ARBA" id="ARBA00023002"/>
    </source>
</evidence>
<keyword evidence="15" id="KW-0961">Cell wall biogenesis/degradation</keyword>
<dbReference type="GO" id="GO:0071555">
    <property type="term" value="P:cell wall organization"/>
    <property type="evidence" value="ECO:0007669"/>
    <property type="project" value="UniProtKB-KW"/>
</dbReference>
<dbReference type="InterPro" id="IPR036318">
    <property type="entry name" value="FAD-bd_PCMH-like_sf"/>
</dbReference>
<dbReference type="GO" id="GO:0071949">
    <property type="term" value="F:FAD binding"/>
    <property type="evidence" value="ECO:0007669"/>
    <property type="project" value="InterPro"/>
</dbReference>
<dbReference type="InterPro" id="IPR003170">
    <property type="entry name" value="MurB"/>
</dbReference>
<comment type="catalytic activity">
    <reaction evidence="16">
        <text>UDP-N-acetyl-alpha-D-muramate + NADP(+) = UDP-N-acetyl-3-O-(1-carboxyvinyl)-alpha-D-glucosamine + NADPH + H(+)</text>
        <dbReference type="Rhea" id="RHEA:12248"/>
        <dbReference type="ChEBI" id="CHEBI:15378"/>
        <dbReference type="ChEBI" id="CHEBI:57783"/>
        <dbReference type="ChEBI" id="CHEBI:58349"/>
        <dbReference type="ChEBI" id="CHEBI:68483"/>
        <dbReference type="ChEBI" id="CHEBI:70757"/>
        <dbReference type="EC" id="1.3.1.98"/>
    </reaction>
</comment>
<dbReference type="Pfam" id="PF02873">
    <property type="entry name" value="MurB_C"/>
    <property type="match status" value="1"/>
</dbReference>
<dbReference type="InterPro" id="IPR006094">
    <property type="entry name" value="Oxid_FAD_bind_N"/>
</dbReference>
<accession>A0A5J4QX18</accession>
<dbReference type="EMBL" id="SNRY01002436">
    <property type="protein sequence ID" value="KAA6325093.1"/>
    <property type="molecule type" value="Genomic_DNA"/>
</dbReference>
<dbReference type="PROSITE" id="PS51387">
    <property type="entry name" value="FAD_PCMH"/>
    <property type="match status" value="1"/>
</dbReference>
<keyword evidence="8" id="KW-0285">Flavoprotein</keyword>
<dbReference type="GO" id="GO:0008360">
    <property type="term" value="P:regulation of cell shape"/>
    <property type="evidence" value="ECO:0007669"/>
    <property type="project" value="UniProtKB-KW"/>
</dbReference>
<reference evidence="18" key="1">
    <citation type="submission" date="2019-03" db="EMBL/GenBank/DDBJ databases">
        <title>Single cell metagenomics reveals metabolic interactions within the superorganism composed of flagellate Streblomastix strix and complex community of Bacteroidetes bacteria on its surface.</title>
        <authorList>
            <person name="Treitli S.C."/>
            <person name="Kolisko M."/>
            <person name="Husnik F."/>
            <person name="Keeling P."/>
            <person name="Hampl V."/>
        </authorList>
    </citation>
    <scope>NUCLEOTIDE SEQUENCE</scope>
    <source>
        <strain evidence="18">STM</strain>
    </source>
</reference>
<dbReference type="HAMAP" id="MF_00037">
    <property type="entry name" value="MurB"/>
    <property type="match status" value="1"/>
</dbReference>
<keyword evidence="7" id="KW-0132">Cell division</keyword>
<dbReference type="GO" id="GO:0051301">
    <property type="term" value="P:cell division"/>
    <property type="evidence" value="ECO:0007669"/>
    <property type="project" value="UniProtKB-KW"/>
</dbReference>
<evidence type="ECO:0000256" key="8">
    <source>
        <dbReference type="ARBA" id="ARBA00022630"/>
    </source>
</evidence>
<evidence type="ECO:0000256" key="5">
    <source>
        <dbReference type="ARBA" id="ARBA00012518"/>
    </source>
</evidence>
<keyword evidence="10" id="KW-0521">NADP</keyword>
<comment type="cofactor">
    <cofactor evidence="1">
        <name>FAD</name>
        <dbReference type="ChEBI" id="CHEBI:57692"/>
    </cofactor>
</comment>
<evidence type="ECO:0000256" key="2">
    <source>
        <dbReference type="ARBA" id="ARBA00003921"/>
    </source>
</evidence>
<dbReference type="GO" id="GO:0008762">
    <property type="term" value="F:UDP-N-acetylmuramate dehydrogenase activity"/>
    <property type="evidence" value="ECO:0007669"/>
    <property type="project" value="UniProtKB-EC"/>
</dbReference>
<dbReference type="EC" id="1.3.1.98" evidence="5"/>
<dbReference type="GO" id="GO:0005829">
    <property type="term" value="C:cytosol"/>
    <property type="evidence" value="ECO:0007669"/>
    <property type="project" value="TreeGrafter"/>
</dbReference>
<keyword evidence="11" id="KW-0133">Cell shape</keyword>
<comment type="pathway">
    <text evidence="4">Cell wall biogenesis; peptidoglycan biosynthesis.</text>
</comment>
<dbReference type="InterPro" id="IPR016166">
    <property type="entry name" value="FAD-bd_PCMH"/>
</dbReference>
<evidence type="ECO:0000256" key="12">
    <source>
        <dbReference type="ARBA" id="ARBA00022984"/>
    </source>
</evidence>
<evidence type="ECO:0000256" key="1">
    <source>
        <dbReference type="ARBA" id="ARBA00001974"/>
    </source>
</evidence>
<evidence type="ECO:0000256" key="11">
    <source>
        <dbReference type="ARBA" id="ARBA00022960"/>
    </source>
</evidence>
<name>A0A5J4QX18_9ZZZZ</name>
<dbReference type="Gene3D" id="3.30.465.10">
    <property type="match status" value="1"/>
</dbReference>
<dbReference type="PANTHER" id="PTHR21071:SF4">
    <property type="entry name" value="UDP-N-ACETYLENOLPYRUVOYLGLUCOSAMINE REDUCTASE"/>
    <property type="match status" value="1"/>
</dbReference>
<comment type="caution">
    <text evidence="18">The sequence shown here is derived from an EMBL/GenBank/DDBJ whole genome shotgun (WGS) entry which is preliminary data.</text>
</comment>
<sequence>MIQEYHNYSLLSHNTFGIDVTASRFIEYDTPDELCDLIPSNRIKRPHLHIGQGSNLLFVKDFEGTVLHSRINNIDVTDETKDSVSVKVGAGVLWDDFVLRCVENNWYGIENLSYIPGETGACAVQNIGAYGMEIKNVISNVETINLAGENRIYSVAECEYSYRHSIFKEQDRKDCFVIYVYFKLSKTPHYILDYGTVREETAKYSEISLRTVRKVIIDIRRSKLPDPQIMGNAGSFFMNPVIPCAAFETIQKEYPQMPYYKVSNSMVKIPTAWLIEQCGWKGKALGPAAVHDKQPLVLVNRGGAKGTDILRLADAVRTAVKEKFNIDIHPEVGIIGQ</sequence>
<dbReference type="Gene3D" id="3.90.78.10">
    <property type="entry name" value="UDP-N-acetylenolpyruvoylglucosamine reductase, C-terminal domain"/>
    <property type="match status" value="1"/>
</dbReference>
<dbReference type="NCBIfam" id="TIGR00179">
    <property type="entry name" value="murB"/>
    <property type="match status" value="1"/>
</dbReference>
<evidence type="ECO:0000256" key="9">
    <source>
        <dbReference type="ARBA" id="ARBA00022827"/>
    </source>
</evidence>
<comment type="function">
    <text evidence="2">Cell wall formation.</text>
</comment>
<keyword evidence="14" id="KW-0131">Cell cycle</keyword>
<organism evidence="18">
    <name type="scientific">termite gut metagenome</name>
    <dbReference type="NCBI Taxonomy" id="433724"/>
    <lineage>
        <taxon>unclassified sequences</taxon>
        <taxon>metagenomes</taxon>
        <taxon>organismal metagenomes</taxon>
    </lineage>
</organism>
<proteinExistence type="inferred from homology"/>
<evidence type="ECO:0000256" key="15">
    <source>
        <dbReference type="ARBA" id="ARBA00023316"/>
    </source>
</evidence>
<dbReference type="GO" id="GO:0009252">
    <property type="term" value="P:peptidoglycan biosynthetic process"/>
    <property type="evidence" value="ECO:0007669"/>
    <property type="project" value="UniProtKB-UniPathway"/>
</dbReference>
<dbReference type="UniPathway" id="UPA00219"/>
<keyword evidence="12" id="KW-0573">Peptidoglycan synthesis</keyword>
<evidence type="ECO:0000256" key="14">
    <source>
        <dbReference type="ARBA" id="ARBA00023306"/>
    </source>
</evidence>
<evidence type="ECO:0000313" key="18">
    <source>
        <dbReference type="EMBL" id="KAA6325093.1"/>
    </source>
</evidence>
<dbReference type="Pfam" id="PF01565">
    <property type="entry name" value="FAD_binding_4"/>
    <property type="match status" value="1"/>
</dbReference>
<dbReference type="Gene3D" id="3.30.43.10">
    <property type="entry name" value="Uridine Diphospho-n-acetylenolpyruvylglucosamine Reductase, domain 2"/>
    <property type="match status" value="1"/>
</dbReference>
<evidence type="ECO:0000256" key="6">
    <source>
        <dbReference type="ARBA" id="ARBA00022490"/>
    </source>
</evidence>